<keyword evidence="3" id="KW-1185">Reference proteome</keyword>
<name>A0A445AEW7_ARAHY</name>
<keyword evidence="1" id="KW-1133">Transmembrane helix</keyword>
<evidence type="ECO:0000256" key="1">
    <source>
        <dbReference type="SAM" id="Phobius"/>
    </source>
</evidence>
<protein>
    <submittedName>
        <fullName evidence="2">Uncharacterized protein</fullName>
    </submittedName>
</protein>
<proteinExistence type="predicted"/>
<dbReference type="EMBL" id="SDMP01000012">
    <property type="protein sequence ID" value="RYR24969.1"/>
    <property type="molecule type" value="Genomic_DNA"/>
</dbReference>
<gene>
    <name evidence="2" type="ORF">Ahy_B02g058581</name>
</gene>
<comment type="caution">
    <text evidence="2">The sequence shown here is derived from an EMBL/GenBank/DDBJ whole genome shotgun (WGS) entry which is preliminary data.</text>
</comment>
<evidence type="ECO:0000313" key="3">
    <source>
        <dbReference type="Proteomes" id="UP000289738"/>
    </source>
</evidence>
<organism evidence="2 3">
    <name type="scientific">Arachis hypogaea</name>
    <name type="common">Peanut</name>
    <dbReference type="NCBI Taxonomy" id="3818"/>
    <lineage>
        <taxon>Eukaryota</taxon>
        <taxon>Viridiplantae</taxon>
        <taxon>Streptophyta</taxon>
        <taxon>Embryophyta</taxon>
        <taxon>Tracheophyta</taxon>
        <taxon>Spermatophyta</taxon>
        <taxon>Magnoliopsida</taxon>
        <taxon>eudicotyledons</taxon>
        <taxon>Gunneridae</taxon>
        <taxon>Pentapetalae</taxon>
        <taxon>rosids</taxon>
        <taxon>fabids</taxon>
        <taxon>Fabales</taxon>
        <taxon>Fabaceae</taxon>
        <taxon>Papilionoideae</taxon>
        <taxon>50 kb inversion clade</taxon>
        <taxon>dalbergioids sensu lato</taxon>
        <taxon>Dalbergieae</taxon>
        <taxon>Pterocarpus clade</taxon>
        <taxon>Arachis</taxon>
    </lineage>
</organism>
<keyword evidence="1" id="KW-0812">Transmembrane</keyword>
<dbReference type="Proteomes" id="UP000289738">
    <property type="component" value="Chromosome B02"/>
</dbReference>
<sequence length="100" mass="11598">MFTCCFSVNPRGPVGQSSPTERCYFRRPKFTYSEYQLCISGCCSCRPKFTYRELRFLFNIVGQWAVTTIIDFSLAQLIQIELMNVKNYLLVVCCYLMGTS</sequence>
<feature type="transmembrane region" description="Helical" evidence="1">
    <location>
        <begin position="56"/>
        <end position="78"/>
    </location>
</feature>
<keyword evidence="1" id="KW-0472">Membrane</keyword>
<evidence type="ECO:0000313" key="2">
    <source>
        <dbReference type="EMBL" id="RYR24969.1"/>
    </source>
</evidence>
<accession>A0A445AEW7</accession>
<dbReference type="AlphaFoldDB" id="A0A445AEW7"/>
<reference evidence="2 3" key="1">
    <citation type="submission" date="2019-01" db="EMBL/GenBank/DDBJ databases">
        <title>Sequencing of cultivated peanut Arachis hypogaea provides insights into genome evolution and oil improvement.</title>
        <authorList>
            <person name="Chen X."/>
        </authorList>
    </citation>
    <scope>NUCLEOTIDE SEQUENCE [LARGE SCALE GENOMIC DNA]</scope>
    <source>
        <strain evidence="3">cv. Fuhuasheng</strain>
        <tissue evidence="2">Leaves</tissue>
    </source>
</reference>